<evidence type="ECO:0000313" key="3">
    <source>
        <dbReference type="Proteomes" id="UP001652660"/>
    </source>
</evidence>
<proteinExistence type="predicted"/>
<evidence type="ECO:0000313" key="4">
    <source>
        <dbReference type="RefSeq" id="XP_071902853.1"/>
    </source>
</evidence>
<sequence>MTTARSSIETKCILIPELTDTNRNWFAKLVIIEKSPIRYGKDTGTPYQKYIFADAANNTIQASVYDHDIEDLDPILQLHSTYYIGNAWITKIASPFFMALSAYQLAISKRTFIHAVTPDNALSCEHCYQFTPFHELHSFIGDDNTRISMPTQLPSPYFPVFCLLNFIKLMHYISFFVGILCAVIHALPPRTVPRGNRYVPIQEFVVLNEEEKPLLFTMWEEFLPSEGSQLKSLIPHQPIIIISRLKVNTHHTISIGTQATSIIVFNPEIPRAALLRQWIAENTTYIRRVIQEKLYDKAHQQVHPPIASQLREIYTIDPTAQQTKPFWIKTEIRIRNTNSRYYFLSCPNPTCMKPTGADIDTDFTCFYCRMTYPRPLARLRFETQLCDDTGLLTASIEDDYAESILQTSVHEVICMEQAKEQLDVTAINSRLQNTHYYIQVRNTTRSAQFIHNPRYIIVAYLPILPQQPTTNPTHLSNTESEASGSIAIPASTADNDTSTSRFTVASASESTSEEEKGRLQSKHLLDPSSGITPKRHKP</sequence>
<dbReference type="InterPro" id="IPR013955">
    <property type="entry name" value="Rep_factor-A_C"/>
</dbReference>
<dbReference type="GeneID" id="140005790"/>
<feature type="region of interest" description="Disordered" evidence="1">
    <location>
        <begin position="489"/>
        <end position="538"/>
    </location>
</feature>
<feature type="compositionally biased region" description="Polar residues" evidence="1">
    <location>
        <begin position="492"/>
        <end position="503"/>
    </location>
</feature>
<feature type="domain" description="Replication factor A C-terminal" evidence="2">
    <location>
        <begin position="334"/>
        <end position="444"/>
    </location>
</feature>
<name>A0ABM4U6E7_COFAR</name>
<reference evidence="4" key="1">
    <citation type="submission" date="2025-08" db="UniProtKB">
        <authorList>
            <consortium name="RefSeq"/>
        </authorList>
    </citation>
    <scope>IDENTIFICATION</scope>
    <source>
        <tissue evidence="4">Leaves</tissue>
    </source>
</reference>
<accession>A0ABM4U6E7</accession>
<protein>
    <submittedName>
        <fullName evidence="4">Replication protein A 70 kDa DNA-binding subunit D-like isoform X1</fullName>
    </submittedName>
</protein>
<dbReference type="RefSeq" id="XP_071902853.1">
    <property type="nucleotide sequence ID" value="XM_072046752.1"/>
</dbReference>
<dbReference type="Proteomes" id="UP001652660">
    <property type="component" value="Chromosome 4e"/>
</dbReference>
<dbReference type="Gene3D" id="2.40.50.140">
    <property type="entry name" value="Nucleic acid-binding proteins"/>
    <property type="match status" value="3"/>
</dbReference>
<gene>
    <name evidence="4" type="primary">LOC140005790</name>
</gene>
<dbReference type="PANTHER" id="PTHR47165">
    <property type="entry name" value="OS03G0429900 PROTEIN"/>
    <property type="match status" value="1"/>
</dbReference>
<dbReference type="PANTHER" id="PTHR47165:SF4">
    <property type="entry name" value="OS03G0429900 PROTEIN"/>
    <property type="match status" value="1"/>
</dbReference>
<evidence type="ECO:0000259" key="2">
    <source>
        <dbReference type="Pfam" id="PF08646"/>
    </source>
</evidence>
<dbReference type="InterPro" id="IPR012340">
    <property type="entry name" value="NA-bd_OB-fold"/>
</dbReference>
<dbReference type="Pfam" id="PF08646">
    <property type="entry name" value="Rep_fac-A_C"/>
    <property type="match status" value="1"/>
</dbReference>
<evidence type="ECO:0000256" key="1">
    <source>
        <dbReference type="SAM" id="MobiDB-lite"/>
    </source>
</evidence>
<keyword evidence="3" id="KW-1185">Reference proteome</keyword>
<dbReference type="SUPFAM" id="SSF50249">
    <property type="entry name" value="Nucleic acid-binding proteins"/>
    <property type="match status" value="3"/>
</dbReference>
<organism evidence="3 4">
    <name type="scientific">Coffea arabica</name>
    <name type="common">Arabian coffee</name>
    <dbReference type="NCBI Taxonomy" id="13443"/>
    <lineage>
        <taxon>Eukaryota</taxon>
        <taxon>Viridiplantae</taxon>
        <taxon>Streptophyta</taxon>
        <taxon>Embryophyta</taxon>
        <taxon>Tracheophyta</taxon>
        <taxon>Spermatophyta</taxon>
        <taxon>Magnoliopsida</taxon>
        <taxon>eudicotyledons</taxon>
        <taxon>Gunneridae</taxon>
        <taxon>Pentapetalae</taxon>
        <taxon>asterids</taxon>
        <taxon>lamiids</taxon>
        <taxon>Gentianales</taxon>
        <taxon>Rubiaceae</taxon>
        <taxon>Ixoroideae</taxon>
        <taxon>Gardenieae complex</taxon>
        <taxon>Bertiereae - Coffeeae clade</taxon>
        <taxon>Coffeeae</taxon>
        <taxon>Coffea</taxon>
    </lineage>
</organism>